<comment type="similarity">
    <text evidence="2">Belongs to the MGMT family.</text>
</comment>
<dbReference type="InterPro" id="IPR036388">
    <property type="entry name" value="WH-like_DNA-bd_sf"/>
</dbReference>
<dbReference type="InterPro" id="IPR014048">
    <property type="entry name" value="MethylDNA_cys_MeTrfase_DNA-bd"/>
</dbReference>
<dbReference type="InterPro" id="IPR001497">
    <property type="entry name" value="MethylDNA_cys_MeTrfase_AS"/>
</dbReference>
<evidence type="ECO:0000256" key="4">
    <source>
        <dbReference type="ARBA" id="ARBA00022603"/>
    </source>
</evidence>
<dbReference type="NCBIfam" id="TIGR00589">
    <property type="entry name" value="ogt"/>
    <property type="match status" value="1"/>
</dbReference>
<feature type="domain" description="Methylated-DNA-[protein]-cysteine S-methyltransferase DNA binding" evidence="9">
    <location>
        <begin position="101"/>
        <end position="181"/>
    </location>
</feature>
<keyword evidence="6" id="KW-0227">DNA damage</keyword>
<dbReference type="InterPro" id="IPR036217">
    <property type="entry name" value="MethylDNA_cys_MeTrfase_DNAb"/>
</dbReference>
<dbReference type="AlphaFoldDB" id="A0A0K8MD90"/>
<accession>A0A0K8MD90</accession>
<evidence type="ECO:0000256" key="8">
    <source>
        <dbReference type="ARBA" id="ARBA00049348"/>
    </source>
</evidence>
<dbReference type="Gene3D" id="1.10.10.10">
    <property type="entry name" value="Winged helix-like DNA-binding domain superfamily/Winged helix DNA-binding domain"/>
    <property type="match status" value="1"/>
</dbReference>
<dbReference type="EC" id="2.1.1.63" evidence="3"/>
<comment type="catalytic activity">
    <reaction evidence="8">
        <text>a 6-O-methyl-2'-deoxyguanosine in DNA + L-cysteinyl-[protein] = S-methyl-L-cysteinyl-[protein] + a 2'-deoxyguanosine in DNA</text>
        <dbReference type="Rhea" id="RHEA:24000"/>
        <dbReference type="Rhea" id="RHEA-COMP:10131"/>
        <dbReference type="Rhea" id="RHEA-COMP:10132"/>
        <dbReference type="Rhea" id="RHEA-COMP:11367"/>
        <dbReference type="Rhea" id="RHEA-COMP:11368"/>
        <dbReference type="ChEBI" id="CHEBI:29950"/>
        <dbReference type="ChEBI" id="CHEBI:82612"/>
        <dbReference type="ChEBI" id="CHEBI:85445"/>
        <dbReference type="ChEBI" id="CHEBI:85448"/>
        <dbReference type="EC" id="2.1.1.63"/>
    </reaction>
</comment>
<keyword evidence="5" id="KW-0808">Transferase</keyword>
<dbReference type="Proteomes" id="UP000036771">
    <property type="component" value="Unassembled WGS sequence"/>
</dbReference>
<proteinExistence type="inferred from homology"/>
<dbReference type="CDD" id="cd06445">
    <property type="entry name" value="ATase"/>
    <property type="match status" value="1"/>
</dbReference>
<dbReference type="EMBL" id="BBVC01000058">
    <property type="protein sequence ID" value="GAO98432.1"/>
    <property type="molecule type" value="Genomic_DNA"/>
</dbReference>
<dbReference type="OrthoDB" id="9802228at2"/>
<comment type="catalytic activity">
    <reaction evidence="1">
        <text>a 4-O-methyl-thymidine in DNA + L-cysteinyl-[protein] = a thymidine in DNA + S-methyl-L-cysteinyl-[protein]</text>
        <dbReference type="Rhea" id="RHEA:53428"/>
        <dbReference type="Rhea" id="RHEA-COMP:10131"/>
        <dbReference type="Rhea" id="RHEA-COMP:10132"/>
        <dbReference type="Rhea" id="RHEA-COMP:13555"/>
        <dbReference type="Rhea" id="RHEA-COMP:13556"/>
        <dbReference type="ChEBI" id="CHEBI:29950"/>
        <dbReference type="ChEBI" id="CHEBI:82612"/>
        <dbReference type="ChEBI" id="CHEBI:137386"/>
        <dbReference type="ChEBI" id="CHEBI:137387"/>
        <dbReference type="EC" id="2.1.1.63"/>
    </reaction>
</comment>
<organism evidence="10 11">
    <name type="scientific">Caedimonas varicaedens</name>
    <dbReference type="NCBI Taxonomy" id="1629334"/>
    <lineage>
        <taxon>Bacteria</taxon>
        <taxon>Pseudomonadati</taxon>
        <taxon>Pseudomonadota</taxon>
        <taxon>Alphaproteobacteria</taxon>
        <taxon>Holosporales</taxon>
        <taxon>Caedimonadaceae</taxon>
        <taxon>Caedimonas</taxon>
    </lineage>
</organism>
<dbReference type="GO" id="GO:0006281">
    <property type="term" value="P:DNA repair"/>
    <property type="evidence" value="ECO:0007669"/>
    <property type="project" value="UniProtKB-KW"/>
</dbReference>
<evidence type="ECO:0000256" key="6">
    <source>
        <dbReference type="ARBA" id="ARBA00022763"/>
    </source>
</evidence>
<gene>
    <name evidence="10" type="primary">ada</name>
    <name evidence="10" type="ORF">Cva_01091</name>
</gene>
<evidence type="ECO:0000256" key="1">
    <source>
        <dbReference type="ARBA" id="ARBA00001286"/>
    </source>
</evidence>
<reference evidence="10 11" key="1">
    <citation type="submission" date="2015-03" db="EMBL/GenBank/DDBJ databases">
        <title>Caedibacter varicaedens, whole genome shotgun sequence.</title>
        <authorList>
            <person name="Suzuki H."/>
            <person name="Dapper A.L."/>
            <person name="Gibson A.K."/>
            <person name="Jackson C."/>
            <person name="Lee H."/>
            <person name="Pejaver V.R."/>
            <person name="Doak T."/>
            <person name="Lynch M."/>
        </authorList>
    </citation>
    <scope>NUCLEOTIDE SEQUENCE [LARGE SCALE GENOMIC DNA]</scope>
</reference>
<protein>
    <recommendedName>
        <fullName evidence="3">methylated-DNA--[protein]-cysteine S-methyltransferase</fullName>
        <ecNumber evidence="3">2.1.1.63</ecNumber>
    </recommendedName>
</protein>
<evidence type="ECO:0000256" key="3">
    <source>
        <dbReference type="ARBA" id="ARBA00011918"/>
    </source>
</evidence>
<dbReference type="FunFam" id="1.10.10.10:FF:000214">
    <property type="entry name" value="Methylated-DNA--protein-cysteine methyltransferase"/>
    <property type="match status" value="1"/>
</dbReference>
<evidence type="ECO:0000313" key="11">
    <source>
        <dbReference type="Proteomes" id="UP000036771"/>
    </source>
</evidence>
<evidence type="ECO:0000256" key="5">
    <source>
        <dbReference type="ARBA" id="ARBA00022679"/>
    </source>
</evidence>
<comment type="caution">
    <text evidence="10">The sequence shown here is derived from an EMBL/GenBank/DDBJ whole genome shotgun (WGS) entry which is preliminary data.</text>
</comment>
<dbReference type="PANTHER" id="PTHR10815:SF13">
    <property type="entry name" value="METHYLATED-DNA--PROTEIN-CYSTEINE METHYLTRANSFERASE"/>
    <property type="match status" value="1"/>
</dbReference>
<dbReference type="GO" id="GO:0003908">
    <property type="term" value="F:methylated-DNA-[protein]-cysteine S-methyltransferase activity"/>
    <property type="evidence" value="ECO:0007669"/>
    <property type="project" value="UniProtKB-EC"/>
</dbReference>
<evidence type="ECO:0000256" key="7">
    <source>
        <dbReference type="ARBA" id="ARBA00023204"/>
    </source>
</evidence>
<evidence type="ECO:0000256" key="2">
    <source>
        <dbReference type="ARBA" id="ARBA00008711"/>
    </source>
</evidence>
<evidence type="ECO:0000313" key="10">
    <source>
        <dbReference type="EMBL" id="GAO98432.1"/>
    </source>
</evidence>
<evidence type="ECO:0000259" key="9">
    <source>
        <dbReference type="Pfam" id="PF01035"/>
    </source>
</evidence>
<dbReference type="Pfam" id="PF01035">
    <property type="entry name" value="DNA_binding_1"/>
    <property type="match status" value="1"/>
</dbReference>
<keyword evidence="7" id="KW-0234">DNA repair</keyword>
<keyword evidence="4" id="KW-0489">Methyltransferase</keyword>
<dbReference type="GO" id="GO:0032259">
    <property type="term" value="P:methylation"/>
    <property type="evidence" value="ECO:0007669"/>
    <property type="project" value="UniProtKB-KW"/>
</dbReference>
<dbReference type="PROSITE" id="PS00374">
    <property type="entry name" value="MGMT"/>
    <property type="match status" value="1"/>
</dbReference>
<dbReference type="PANTHER" id="PTHR10815">
    <property type="entry name" value="METHYLATED-DNA--PROTEIN-CYSTEINE METHYLTRANSFERASE"/>
    <property type="match status" value="1"/>
</dbReference>
<dbReference type="STRING" id="1629334.Cva_01091"/>
<name>A0A0K8MD90_9PROT</name>
<dbReference type="SUPFAM" id="SSF46767">
    <property type="entry name" value="Methylated DNA-protein cysteine methyltransferase, C-terminal domain"/>
    <property type="match status" value="1"/>
</dbReference>
<keyword evidence="11" id="KW-1185">Reference proteome</keyword>
<sequence>MSSFHKFSFINPIELFHRLAGQKIYTGLASSFYGDMFLLATAVDLLALCYPEDQQEVGHLKKIFAKKYNLGSFFEDKEQIQQWGQKIREEKPLSFLLSGTPFQLKVWKYLSTLRSGETTTYGKIAQAIHHPKAVRAVGSAVGANPISLFLPCHRVLRKDNTLGGYRWGLPRKRKMLEAEGIAIESITCLGNGGHLLLQAEPS</sequence>